<reference evidence="3" key="1">
    <citation type="journal article" date="2023" name="Mol. Phylogenet. Evol.">
        <title>Genome-scale phylogeny and comparative genomics of the fungal order Sordariales.</title>
        <authorList>
            <person name="Hensen N."/>
            <person name="Bonometti L."/>
            <person name="Westerberg I."/>
            <person name="Brannstrom I.O."/>
            <person name="Guillou S."/>
            <person name="Cros-Aarteil S."/>
            <person name="Calhoun S."/>
            <person name="Haridas S."/>
            <person name="Kuo A."/>
            <person name="Mondo S."/>
            <person name="Pangilinan J."/>
            <person name="Riley R."/>
            <person name="LaButti K."/>
            <person name="Andreopoulos B."/>
            <person name="Lipzen A."/>
            <person name="Chen C."/>
            <person name="Yan M."/>
            <person name="Daum C."/>
            <person name="Ng V."/>
            <person name="Clum A."/>
            <person name="Steindorff A."/>
            <person name="Ohm R.A."/>
            <person name="Martin F."/>
            <person name="Silar P."/>
            <person name="Natvig D.O."/>
            <person name="Lalanne C."/>
            <person name="Gautier V."/>
            <person name="Ament-Velasquez S.L."/>
            <person name="Kruys A."/>
            <person name="Hutchinson M.I."/>
            <person name="Powell A.J."/>
            <person name="Barry K."/>
            <person name="Miller A.N."/>
            <person name="Grigoriev I.V."/>
            <person name="Debuchy R."/>
            <person name="Gladieux P."/>
            <person name="Hiltunen Thoren M."/>
            <person name="Johannesson H."/>
        </authorList>
    </citation>
    <scope>NUCLEOTIDE SEQUENCE</scope>
    <source>
        <strain evidence="3">CBS 955.72</strain>
    </source>
</reference>
<dbReference type="Proteomes" id="UP001275084">
    <property type="component" value="Unassembled WGS sequence"/>
</dbReference>
<feature type="signal peptide" evidence="2">
    <location>
        <begin position="1"/>
        <end position="16"/>
    </location>
</feature>
<feature type="region of interest" description="Disordered" evidence="1">
    <location>
        <begin position="212"/>
        <end position="272"/>
    </location>
</feature>
<keyword evidence="4" id="KW-1185">Reference proteome</keyword>
<comment type="caution">
    <text evidence="3">The sequence shown here is derived from an EMBL/GenBank/DDBJ whole genome shotgun (WGS) entry which is preliminary data.</text>
</comment>
<name>A0AAJ0H544_9PEZI</name>
<sequence>MGLAAAIAVAAAAAAAISLSWLGELAVQECPGTSRWTLWEVNPPPRPCARPRTHGWKKDHSDIRVPHLAVLGRACCLSCTTHCLSHVTCLPRFVFTRIHTSGDGGDGSWRCARCLRQREISASRCQPHLDGPLPCNVCLFCIFPISQLAAGNMYSNWLASTNCVSHSRSQQPKVDTIALQKLPSICLVRGGEGGITVTFLAGPPIDGFLFPGDAHQMRGSEAEADEPPTPGTAKRGLVPSFAASSPGYFRGSQTSSNISPSTHASQPDHFPVHIIPAGVAHT</sequence>
<gene>
    <name evidence="3" type="ORF">B0T25DRAFT_362960</name>
</gene>
<evidence type="ECO:0000313" key="3">
    <source>
        <dbReference type="EMBL" id="KAK3339759.1"/>
    </source>
</evidence>
<feature type="compositionally biased region" description="Polar residues" evidence="1">
    <location>
        <begin position="251"/>
        <end position="265"/>
    </location>
</feature>
<dbReference type="EMBL" id="JAUIQD010000009">
    <property type="protein sequence ID" value="KAK3339759.1"/>
    <property type="molecule type" value="Genomic_DNA"/>
</dbReference>
<organism evidence="3 4">
    <name type="scientific">Lasiosphaeria hispida</name>
    <dbReference type="NCBI Taxonomy" id="260671"/>
    <lineage>
        <taxon>Eukaryota</taxon>
        <taxon>Fungi</taxon>
        <taxon>Dikarya</taxon>
        <taxon>Ascomycota</taxon>
        <taxon>Pezizomycotina</taxon>
        <taxon>Sordariomycetes</taxon>
        <taxon>Sordariomycetidae</taxon>
        <taxon>Sordariales</taxon>
        <taxon>Lasiosphaeriaceae</taxon>
        <taxon>Lasiosphaeria</taxon>
    </lineage>
</organism>
<feature type="chain" id="PRO_5042526192" evidence="2">
    <location>
        <begin position="17"/>
        <end position="282"/>
    </location>
</feature>
<evidence type="ECO:0000313" key="4">
    <source>
        <dbReference type="Proteomes" id="UP001275084"/>
    </source>
</evidence>
<dbReference type="AlphaFoldDB" id="A0AAJ0H544"/>
<accession>A0AAJ0H544</accession>
<evidence type="ECO:0000256" key="2">
    <source>
        <dbReference type="SAM" id="SignalP"/>
    </source>
</evidence>
<evidence type="ECO:0000256" key="1">
    <source>
        <dbReference type="SAM" id="MobiDB-lite"/>
    </source>
</evidence>
<protein>
    <submittedName>
        <fullName evidence="3">Uncharacterized protein</fullName>
    </submittedName>
</protein>
<proteinExistence type="predicted"/>
<reference evidence="3" key="2">
    <citation type="submission" date="2023-06" db="EMBL/GenBank/DDBJ databases">
        <authorList>
            <consortium name="Lawrence Berkeley National Laboratory"/>
            <person name="Haridas S."/>
            <person name="Hensen N."/>
            <person name="Bonometti L."/>
            <person name="Westerberg I."/>
            <person name="Brannstrom I.O."/>
            <person name="Guillou S."/>
            <person name="Cros-Aarteil S."/>
            <person name="Calhoun S."/>
            <person name="Kuo A."/>
            <person name="Mondo S."/>
            <person name="Pangilinan J."/>
            <person name="Riley R."/>
            <person name="Labutti K."/>
            <person name="Andreopoulos B."/>
            <person name="Lipzen A."/>
            <person name="Chen C."/>
            <person name="Yanf M."/>
            <person name="Daum C."/>
            <person name="Ng V."/>
            <person name="Clum A."/>
            <person name="Steindorff A."/>
            <person name="Ohm R."/>
            <person name="Martin F."/>
            <person name="Silar P."/>
            <person name="Natvig D."/>
            <person name="Lalanne C."/>
            <person name="Gautier V."/>
            <person name="Ament-Velasquez S.L."/>
            <person name="Kruys A."/>
            <person name="Hutchinson M.I."/>
            <person name="Powell A.J."/>
            <person name="Barry K."/>
            <person name="Miller A.N."/>
            <person name="Grigoriev I.V."/>
            <person name="Debuchy R."/>
            <person name="Gladieux P."/>
            <person name="Thoren M.H."/>
            <person name="Johannesson H."/>
        </authorList>
    </citation>
    <scope>NUCLEOTIDE SEQUENCE</scope>
    <source>
        <strain evidence="3">CBS 955.72</strain>
    </source>
</reference>
<keyword evidence="2" id="KW-0732">Signal</keyword>